<sequence length="363" mass="37668">MVLIASITLGLAIARLAVGSPVADANPALITPGPALHRRDYAPDFVGYALWDDGNTDTYTCGEPFTYTYESGYAGCCSTSTDCTLSRYCFGSTLVFEGGSSSICDLYCVTQSVFYSTDDSYPASIVQCDETSYDLTILRTDSLAPGPVTIEVTVTPSSTRPISTTEPVTSSSSSSISSSTSTTPIVPTAPLPAQTSSAPKKSIAPIVGGAVGGAVVLIALVGIGLFFFFKKRSQNSSTPAPGGFGNQHDPPAMASPMPSNYNPYSPPPNMAQAYPSPVSSPAMSAVSPYQTLAPTPAPYSPPPVYGNEKSASVTMAAMPTPHSEYEYRLPDNTAEVHGISAQTPLSSPPPANQAPRNGATELA</sequence>
<feature type="region of interest" description="Disordered" evidence="1">
    <location>
        <begin position="154"/>
        <end position="199"/>
    </location>
</feature>
<reference evidence="4" key="1">
    <citation type="journal article" date="2020" name="Stud. Mycol.">
        <title>101 Dothideomycetes genomes: a test case for predicting lifestyles and emergence of pathogens.</title>
        <authorList>
            <person name="Haridas S."/>
            <person name="Albert R."/>
            <person name="Binder M."/>
            <person name="Bloem J."/>
            <person name="Labutti K."/>
            <person name="Salamov A."/>
            <person name="Andreopoulos B."/>
            <person name="Baker S."/>
            <person name="Barry K."/>
            <person name="Bills G."/>
            <person name="Bluhm B."/>
            <person name="Cannon C."/>
            <person name="Castanera R."/>
            <person name="Culley D."/>
            <person name="Daum C."/>
            <person name="Ezra D."/>
            <person name="Gonzalez J."/>
            <person name="Henrissat B."/>
            <person name="Kuo A."/>
            <person name="Liang C."/>
            <person name="Lipzen A."/>
            <person name="Lutzoni F."/>
            <person name="Magnuson J."/>
            <person name="Mondo S."/>
            <person name="Nolan M."/>
            <person name="Ohm R."/>
            <person name="Pangilinan J."/>
            <person name="Park H.-J."/>
            <person name="Ramirez L."/>
            <person name="Alfaro M."/>
            <person name="Sun H."/>
            <person name="Tritt A."/>
            <person name="Yoshinaga Y."/>
            <person name="Zwiers L.-H."/>
            <person name="Turgeon B."/>
            <person name="Goodwin S."/>
            <person name="Spatafora J."/>
            <person name="Crous P."/>
            <person name="Grigoriev I."/>
        </authorList>
    </citation>
    <scope>NUCLEOTIDE SEQUENCE</scope>
    <source>
        <strain evidence="4">CBS 627.86</strain>
    </source>
</reference>
<keyword evidence="2" id="KW-0472">Membrane</keyword>
<proteinExistence type="predicted"/>
<feature type="signal peptide" evidence="3">
    <location>
        <begin position="1"/>
        <end position="19"/>
    </location>
</feature>
<keyword evidence="3" id="KW-0732">Signal</keyword>
<evidence type="ECO:0008006" key="6">
    <source>
        <dbReference type="Google" id="ProtNLM"/>
    </source>
</evidence>
<dbReference type="AlphaFoldDB" id="A0A6A5YRL2"/>
<keyword evidence="5" id="KW-1185">Reference proteome</keyword>
<feature type="compositionally biased region" description="Low complexity" evidence="1">
    <location>
        <begin position="161"/>
        <end position="188"/>
    </location>
</feature>
<feature type="region of interest" description="Disordered" evidence="1">
    <location>
        <begin position="338"/>
        <end position="363"/>
    </location>
</feature>
<evidence type="ECO:0000313" key="5">
    <source>
        <dbReference type="Proteomes" id="UP000799770"/>
    </source>
</evidence>
<evidence type="ECO:0000256" key="3">
    <source>
        <dbReference type="SAM" id="SignalP"/>
    </source>
</evidence>
<feature type="region of interest" description="Disordered" evidence="1">
    <location>
        <begin position="237"/>
        <end position="266"/>
    </location>
</feature>
<dbReference type="Gene3D" id="1.20.5.510">
    <property type="entry name" value="Single helix bin"/>
    <property type="match status" value="1"/>
</dbReference>
<accession>A0A6A5YRL2</accession>
<feature type="transmembrane region" description="Helical" evidence="2">
    <location>
        <begin position="206"/>
        <end position="229"/>
    </location>
</feature>
<protein>
    <recommendedName>
        <fullName evidence="6">Mid2 domain-containing protein</fullName>
    </recommendedName>
</protein>
<organism evidence="4 5">
    <name type="scientific">Lophiotrema nucula</name>
    <dbReference type="NCBI Taxonomy" id="690887"/>
    <lineage>
        <taxon>Eukaryota</taxon>
        <taxon>Fungi</taxon>
        <taxon>Dikarya</taxon>
        <taxon>Ascomycota</taxon>
        <taxon>Pezizomycotina</taxon>
        <taxon>Dothideomycetes</taxon>
        <taxon>Pleosporomycetidae</taxon>
        <taxon>Pleosporales</taxon>
        <taxon>Lophiotremataceae</taxon>
        <taxon>Lophiotrema</taxon>
    </lineage>
</organism>
<gene>
    <name evidence="4" type="ORF">BDV96DRAFT_604656</name>
</gene>
<evidence type="ECO:0000256" key="2">
    <source>
        <dbReference type="SAM" id="Phobius"/>
    </source>
</evidence>
<name>A0A6A5YRL2_9PLEO</name>
<keyword evidence="2" id="KW-0812">Transmembrane</keyword>
<dbReference type="Proteomes" id="UP000799770">
    <property type="component" value="Unassembled WGS sequence"/>
</dbReference>
<feature type="chain" id="PRO_5025449766" description="Mid2 domain-containing protein" evidence="3">
    <location>
        <begin position="20"/>
        <end position="363"/>
    </location>
</feature>
<dbReference type="EMBL" id="ML977341">
    <property type="protein sequence ID" value="KAF2109785.1"/>
    <property type="molecule type" value="Genomic_DNA"/>
</dbReference>
<keyword evidence="2" id="KW-1133">Transmembrane helix</keyword>
<evidence type="ECO:0000313" key="4">
    <source>
        <dbReference type="EMBL" id="KAF2109785.1"/>
    </source>
</evidence>
<dbReference type="OrthoDB" id="10645749at2759"/>
<evidence type="ECO:0000256" key="1">
    <source>
        <dbReference type="SAM" id="MobiDB-lite"/>
    </source>
</evidence>